<dbReference type="SUPFAM" id="SSF52091">
    <property type="entry name" value="SpoIIaa-like"/>
    <property type="match status" value="1"/>
</dbReference>
<dbReference type="GO" id="GO:0043190">
    <property type="term" value="C:ATP-binding cassette (ABC) transporter complex"/>
    <property type="evidence" value="ECO:0007669"/>
    <property type="project" value="InterPro"/>
</dbReference>
<proteinExistence type="predicted"/>
<reference evidence="3 4" key="1">
    <citation type="submission" date="2020-07" db="EMBL/GenBank/DDBJ databases">
        <title>Genomic Encyclopedia of Type Strains, Phase IV (KMG-IV): sequencing the most valuable type-strain genomes for metagenomic binning, comparative biology and taxonomic classification.</title>
        <authorList>
            <person name="Goeker M."/>
        </authorList>
    </citation>
    <scope>NUCLEOTIDE SEQUENCE [LARGE SCALE GENOMIC DNA]</scope>
    <source>
        <strain evidence="3 4">DSM 17721</strain>
    </source>
</reference>
<evidence type="ECO:0000256" key="1">
    <source>
        <dbReference type="SAM" id="Phobius"/>
    </source>
</evidence>
<feature type="transmembrane region" description="Helical" evidence="1">
    <location>
        <begin position="318"/>
        <end position="338"/>
    </location>
</feature>
<dbReference type="Pfam" id="PF02405">
    <property type="entry name" value="MlaE"/>
    <property type="match status" value="1"/>
</dbReference>
<protein>
    <submittedName>
        <fullName evidence="3">Phospholipid/cholesterol/gamma-HCH transport system permease protein</fullName>
    </submittedName>
</protein>
<feature type="transmembrane region" description="Helical" evidence="1">
    <location>
        <begin position="350"/>
        <end position="375"/>
    </location>
</feature>
<name>A0A7W0CAY5_9BACT</name>
<dbReference type="PANTHER" id="PTHR30188:SF3">
    <property type="entry name" value="ABC TRANSPORTER PERMEASE"/>
    <property type="match status" value="1"/>
</dbReference>
<dbReference type="PROSITE" id="PS50801">
    <property type="entry name" value="STAS"/>
    <property type="match status" value="1"/>
</dbReference>
<gene>
    <name evidence="3" type="ORF">HNR65_002750</name>
</gene>
<sequence>MQPPLPSGKPLFELQQEDENTLTVILHGRADITTAPVLIRQLPAAVPSNQTIQQLKVDFAHVTRFDDYGAMVLLRLVQILQLNHDQLSFVNLAADHEKTLALVDFGQPDCRIPSHKSGNLIVELGDATISVFRGGACFVEFIGAMVFSLLRVFRQPRSFRAGDSIAYMKTTGVDALPVVGLITFLLGLIMAFMSSLQLSQFGANLYVASLVSLAMVSELGPIMTAIVVAGRSGSAYAAEISTMKISEEIDALVVMGFDPNVFLVLPRVVAAMVVVPLLTVFASIFAVAGGLVIGVLMLNLSPGAYINQSLDALTLFEVMWGLSKSVVFALLIALTGCFRGMQARGGAAAVGSAATSAVVTSIFLIILFDSIFAVIRSYW</sequence>
<accession>A0A7W0CAY5</accession>
<feature type="domain" description="STAS" evidence="2">
    <location>
        <begin position="11"/>
        <end position="131"/>
    </location>
</feature>
<dbReference type="AlphaFoldDB" id="A0A7W0CAY5"/>
<dbReference type="PANTHER" id="PTHR30188">
    <property type="entry name" value="ABC TRANSPORTER PERMEASE PROTEIN-RELATED"/>
    <property type="match status" value="1"/>
</dbReference>
<evidence type="ECO:0000313" key="4">
    <source>
        <dbReference type="Proteomes" id="UP000525298"/>
    </source>
</evidence>
<organism evidence="3 4">
    <name type="scientific">Desulfosalsimonas propionicica</name>
    <dbReference type="NCBI Taxonomy" id="332175"/>
    <lineage>
        <taxon>Bacteria</taxon>
        <taxon>Pseudomonadati</taxon>
        <taxon>Thermodesulfobacteriota</taxon>
        <taxon>Desulfobacteria</taxon>
        <taxon>Desulfobacterales</taxon>
        <taxon>Desulfosalsimonadaceae</taxon>
        <taxon>Desulfosalsimonas</taxon>
    </lineage>
</organism>
<feature type="transmembrane region" description="Helical" evidence="1">
    <location>
        <begin position="173"/>
        <end position="193"/>
    </location>
</feature>
<dbReference type="InterPro" id="IPR030802">
    <property type="entry name" value="Permease_MalE"/>
</dbReference>
<keyword evidence="1" id="KW-0472">Membrane</keyword>
<dbReference type="RefSeq" id="WP_181552039.1">
    <property type="nucleotide sequence ID" value="NZ_JACDUS010000009.1"/>
</dbReference>
<keyword evidence="1" id="KW-0812">Transmembrane</keyword>
<dbReference type="InterPro" id="IPR058548">
    <property type="entry name" value="MlaB-like_STAS"/>
</dbReference>
<dbReference type="InterPro" id="IPR002645">
    <property type="entry name" value="STAS_dom"/>
</dbReference>
<dbReference type="EMBL" id="JACDUS010000009">
    <property type="protein sequence ID" value="MBA2882403.1"/>
    <property type="molecule type" value="Genomic_DNA"/>
</dbReference>
<evidence type="ECO:0000259" key="2">
    <source>
        <dbReference type="PROSITE" id="PS50801"/>
    </source>
</evidence>
<dbReference type="Pfam" id="PF13466">
    <property type="entry name" value="STAS_2"/>
    <property type="match status" value="1"/>
</dbReference>
<comment type="caution">
    <text evidence="3">The sequence shown here is derived from an EMBL/GenBank/DDBJ whole genome shotgun (WGS) entry which is preliminary data.</text>
</comment>
<dbReference type="Proteomes" id="UP000525298">
    <property type="component" value="Unassembled WGS sequence"/>
</dbReference>
<keyword evidence="4" id="KW-1185">Reference proteome</keyword>
<feature type="transmembrane region" description="Helical" evidence="1">
    <location>
        <begin position="205"/>
        <end position="229"/>
    </location>
</feature>
<dbReference type="Gene3D" id="3.30.750.24">
    <property type="entry name" value="STAS domain"/>
    <property type="match status" value="1"/>
</dbReference>
<feature type="transmembrane region" description="Helical" evidence="1">
    <location>
        <begin position="268"/>
        <end position="298"/>
    </location>
</feature>
<dbReference type="InterPro" id="IPR036513">
    <property type="entry name" value="STAS_dom_sf"/>
</dbReference>
<keyword evidence="1" id="KW-1133">Transmembrane helix</keyword>
<evidence type="ECO:0000313" key="3">
    <source>
        <dbReference type="EMBL" id="MBA2882403.1"/>
    </source>
</evidence>
<dbReference type="GO" id="GO:0005548">
    <property type="term" value="F:phospholipid transporter activity"/>
    <property type="evidence" value="ECO:0007669"/>
    <property type="project" value="TreeGrafter"/>
</dbReference>
<feature type="transmembrane region" description="Helical" evidence="1">
    <location>
        <begin position="131"/>
        <end position="153"/>
    </location>
</feature>